<keyword evidence="1" id="KW-0812">Transmembrane</keyword>
<proteinExistence type="predicted"/>
<organism evidence="2 3">
    <name type="scientific">Favolaschia claudopus</name>
    <dbReference type="NCBI Taxonomy" id="2862362"/>
    <lineage>
        <taxon>Eukaryota</taxon>
        <taxon>Fungi</taxon>
        <taxon>Dikarya</taxon>
        <taxon>Basidiomycota</taxon>
        <taxon>Agaricomycotina</taxon>
        <taxon>Agaricomycetes</taxon>
        <taxon>Agaricomycetidae</taxon>
        <taxon>Agaricales</taxon>
        <taxon>Marasmiineae</taxon>
        <taxon>Mycenaceae</taxon>
        <taxon>Favolaschia</taxon>
    </lineage>
</organism>
<sequence>MNANVLREREPGLEAYKVYKDEAYPAVLNQNPVPTLLEKPKQIHSTMQFNLAIITAAIVAAAAPATAVTFQAFAGADCTGTVLATSNGAGPNECVFFTNAGSAKSISFSGIPSGDKREFYKSGGPNDVCTGSPSVVTGSGSGCASAPAGFNLESFQYVKA</sequence>
<feature type="transmembrane region" description="Helical" evidence="1">
    <location>
        <begin position="49"/>
        <end position="73"/>
    </location>
</feature>
<name>A0AAW0BEP5_9AGAR</name>
<evidence type="ECO:0000256" key="1">
    <source>
        <dbReference type="SAM" id="Phobius"/>
    </source>
</evidence>
<evidence type="ECO:0000313" key="3">
    <source>
        <dbReference type="Proteomes" id="UP001362999"/>
    </source>
</evidence>
<dbReference type="Proteomes" id="UP001362999">
    <property type="component" value="Unassembled WGS sequence"/>
</dbReference>
<keyword evidence="3" id="KW-1185">Reference proteome</keyword>
<dbReference type="AlphaFoldDB" id="A0AAW0BEP5"/>
<gene>
    <name evidence="2" type="ORF">R3P38DRAFT_3269503</name>
</gene>
<evidence type="ECO:0000313" key="2">
    <source>
        <dbReference type="EMBL" id="KAK7024715.1"/>
    </source>
</evidence>
<protein>
    <submittedName>
        <fullName evidence="2">Membrane metallo-endopeptidase-like 1</fullName>
    </submittedName>
</protein>
<keyword evidence="1" id="KW-1133">Transmembrane helix</keyword>
<accession>A0AAW0BEP5</accession>
<keyword evidence="1" id="KW-0472">Membrane</keyword>
<reference evidence="2 3" key="1">
    <citation type="journal article" date="2024" name="J Genomics">
        <title>Draft genome sequencing and assembly of Favolaschia claudopus CIRM-BRFM 2984 isolated from oak limbs.</title>
        <authorList>
            <person name="Navarro D."/>
            <person name="Drula E."/>
            <person name="Chaduli D."/>
            <person name="Cazenave R."/>
            <person name="Ahrendt S."/>
            <person name="Wang J."/>
            <person name="Lipzen A."/>
            <person name="Daum C."/>
            <person name="Barry K."/>
            <person name="Grigoriev I.V."/>
            <person name="Favel A."/>
            <person name="Rosso M.N."/>
            <person name="Martin F."/>
        </authorList>
    </citation>
    <scope>NUCLEOTIDE SEQUENCE [LARGE SCALE GENOMIC DNA]</scope>
    <source>
        <strain evidence="2 3">CIRM-BRFM 2984</strain>
    </source>
</reference>
<comment type="caution">
    <text evidence="2">The sequence shown here is derived from an EMBL/GenBank/DDBJ whole genome shotgun (WGS) entry which is preliminary data.</text>
</comment>
<dbReference type="EMBL" id="JAWWNJ010000034">
    <property type="protein sequence ID" value="KAK7024715.1"/>
    <property type="molecule type" value="Genomic_DNA"/>
</dbReference>